<dbReference type="AlphaFoldDB" id="A0A0P6XU99"/>
<organism evidence="5 6">
    <name type="scientific">Leptolinea tardivitalis</name>
    <dbReference type="NCBI Taxonomy" id="229920"/>
    <lineage>
        <taxon>Bacteria</taxon>
        <taxon>Bacillati</taxon>
        <taxon>Chloroflexota</taxon>
        <taxon>Anaerolineae</taxon>
        <taxon>Anaerolineales</taxon>
        <taxon>Anaerolineaceae</taxon>
        <taxon>Leptolinea</taxon>
    </lineage>
</organism>
<gene>
    <name evidence="5" type="ORF">ADM99_07300</name>
</gene>
<evidence type="ECO:0000259" key="1">
    <source>
        <dbReference type="PROSITE" id="PS50112"/>
    </source>
</evidence>
<feature type="domain" description="PAS" evidence="1">
    <location>
        <begin position="20"/>
        <end position="65"/>
    </location>
</feature>
<dbReference type="SMART" id="SM00052">
    <property type="entry name" value="EAL"/>
    <property type="match status" value="1"/>
</dbReference>
<dbReference type="InterPro" id="IPR000700">
    <property type="entry name" value="PAS-assoc_C"/>
</dbReference>
<dbReference type="InterPro" id="IPR001633">
    <property type="entry name" value="EAL_dom"/>
</dbReference>
<feature type="domain" description="PAC" evidence="2">
    <location>
        <begin position="93"/>
        <end position="145"/>
    </location>
</feature>
<dbReference type="Gene3D" id="3.30.70.270">
    <property type="match status" value="1"/>
</dbReference>
<dbReference type="Pfam" id="PF13426">
    <property type="entry name" value="PAS_9"/>
    <property type="match status" value="1"/>
</dbReference>
<reference evidence="5 6" key="1">
    <citation type="submission" date="2015-07" db="EMBL/GenBank/DDBJ databases">
        <title>Genome sequence of Leptolinea tardivitalis DSM 16556.</title>
        <authorList>
            <person name="Hemp J."/>
            <person name="Ward L.M."/>
            <person name="Pace L.A."/>
            <person name="Fischer W.W."/>
        </authorList>
    </citation>
    <scope>NUCLEOTIDE SEQUENCE [LARGE SCALE GENOMIC DNA]</scope>
    <source>
        <strain evidence="5 6">YMTK-2</strain>
    </source>
</reference>
<name>A0A0P6XU99_9CHLR</name>
<comment type="caution">
    <text evidence="5">The sequence shown here is derived from an EMBL/GenBank/DDBJ whole genome shotgun (WGS) entry which is preliminary data.</text>
</comment>
<dbReference type="Pfam" id="PF00990">
    <property type="entry name" value="GGDEF"/>
    <property type="match status" value="1"/>
</dbReference>
<dbReference type="InterPro" id="IPR029787">
    <property type="entry name" value="Nucleotide_cyclase"/>
</dbReference>
<dbReference type="FunFam" id="3.20.20.450:FF:000001">
    <property type="entry name" value="Cyclic di-GMP phosphodiesterase yahA"/>
    <property type="match status" value="1"/>
</dbReference>
<dbReference type="InterPro" id="IPR043128">
    <property type="entry name" value="Rev_trsase/Diguanyl_cyclase"/>
</dbReference>
<dbReference type="InterPro" id="IPR000014">
    <property type="entry name" value="PAS"/>
</dbReference>
<dbReference type="SMART" id="SM00086">
    <property type="entry name" value="PAC"/>
    <property type="match status" value="1"/>
</dbReference>
<dbReference type="PROSITE" id="PS50887">
    <property type="entry name" value="GGDEF"/>
    <property type="match status" value="1"/>
</dbReference>
<dbReference type="NCBIfam" id="TIGR00229">
    <property type="entry name" value="sensory_box"/>
    <property type="match status" value="1"/>
</dbReference>
<dbReference type="CDD" id="cd00130">
    <property type="entry name" value="PAS"/>
    <property type="match status" value="1"/>
</dbReference>
<dbReference type="Pfam" id="PF00563">
    <property type="entry name" value="EAL"/>
    <property type="match status" value="1"/>
</dbReference>
<dbReference type="InterPro" id="IPR035965">
    <property type="entry name" value="PAS-like_dom_sf"/>
</dbReference>
<dbReference type="InterPro" id="IPR000160">
    <property type="entry name" value="GGDEF_dom"/>
</dbReference>
<evidence type="ECO:0000313" key="5">
    <source>
        <dbReference type="EMBL" id="KPL73008.1"/>
    </source>
</evidence>
<dbReference type="Gene3D" id="3.30.450.20">
    <property type="entry name" value="PAS domain"/>
    <property type="match status" value="1"/>
</dbReference>
<dbReference type="SUPFAM" id="SSF141868">
    <property type="entry name" value="EAL domain-like"/>
    <property type="match status" value="1"/>
</dbReference>
<sequence length="581" mass="65466">MTEVEATGREQSRLNQLIENLDLSTSIIQNATEGIMLTDKKGRIISINKAFTSITGYRLTEVIGKPVDFFRSNQHSKDFYESVIRQVKDYGIWQGEINNIRKTGEIFPSWISIQPSKDSAGQTTNYIFYIRDISEIKYIETNLRQIAFQDPLTGLPNRSQFHSRLSHALELAKRNNQQVVVLYLDLDRFKVINDTYGHEKGDLLLKQVSERLISIARKNDTIARMGGDEFTVLLEGTSVDSIIGASTFAQKILSLFTYPFRIDNHEFYITSSIGISLYPNDGDDVTTLMKNSDMAMYRAKELGKNNFQFFSPELNERVHKQLDMEGYLRHAVDRNELRLEYLPIVNATTGEINSIEALLRWDNPELGRVFPDVFIPLAESTGLIVPIGDWVLETACQHLKKIHDAGWSNLKVSVNISGRQLERNTLVGTVKNALESSGLMPSSLILEITESLLMKNMKATRAILQELRSLGLGISIDDFGTGYSSLNSLMILPIDTLKIDKSFILEVTSNSQNLSLVQGIILIGHNLNLQVVAEGVENLEQANLLNTNGCDELQGYYFSKPLPLESLLDRLENTRGFIGQI</sequence>
<dbReference type="FunFam" id="3.30.70.270:FF:000001">
    <property type="entry name" value="Diguanylate cyclase domain protein"/>
    <property type="match status" value="1"/>
</dbReference>
<dbReference type="PATRIC" id="fig|229920.5.peg.1428"/>
<evidence type="ECO:0000259" key="3">
    <source>
        <dbReference type="PROSITE" id="PS50883"/>
    </source>
</evidence>
<dbReference type="PANTHER" id="PTHR44757:SF2">
    <property type="entry name" value="BIOFILM ARCHITECTURE MAINTENANCE PROTEIN MBAA"/>
    <property type="match status" value="1"/>
</dbReference>
<evidence type="ECO:0000259" key="4">
    <source>
        <dbReference type="PROSITE" id="PS50887"/>
    </source>
</evidence>
<dbReference type="PROSITE" id="PS50113">
    <property type="entry name" value="PAC"/>
    <property type="match status" value="1"/>
</dbReference>
<dbReference type="EMBL" id="LGCK01000007">
    <property type="protein sequence ID" value="KPL73008.1"/>
    <property type="molecule type" value="Genomic_DNA"/>
</dbReference>
<dbReference type="InterPro" id="IPR001610">
    <property type="entry name" value="PAC"/>
</dbReference>
<dbReference type="Proteomes" id="UP000050430">
    <property type="component" value="Unassembled WGS sequence"/>
</dbReference>
<accession>A0A0P6XU99</accession>
<feature type="domain" description="EAL" evidence="3">
    <location>
        <begin position="321"/>
        <end position="575"/>
    </location>
</feature>
<dbReference type="CDD" id="cd01948">
    <property type="entry name" value="EAL"/>
    <property type="match status" value="1"/>
</dbReference>
<keyword evidence="6" id="KW-1185">Reference proteome</keyword>
<dbReference type="Gene3D" id="3.20.20.450">
    <property type="entry name" value="EAL domain"/>
    <property type="match status" value="1"/>
</dbReference>
<dbReference type="SUPFAM" id="SSF55073">
    <property type="entry name" value="Nucleotide cyclase"/>
    <property type="match status" value="1"/>
</dbReference>
<dbReference type="SMART" id="SM00091">
    <property type="entry name" value="PAS"/>
    <property type="match status" value="1"/>
</dbReference>
<dbReference type="SUPFAM" id="SSF55785">
    <property type="entry name" value="PYP-like sensor domain (PAS domain)"/>
    <property type="match status" value="1"/>
</dbReference>
<evidence type="ECO:0000259" key="2">
    <source>
        <dbReference type="PROSITE" id="PS50113"/>
    </source>
</evidence>
<dbReference type="SMART" id="SM00267">
    <property type="entry name" value="GGDEF"/>
    <property type="match status" value="1"/>
</dbReference>
<dbReference type="InterPro" id="IPR052155">
    <property type="entry name" value="Biofilm_reg_signaling"/>
</dbReference>
<evidence type="ECO:0000313" key="6">
    <source>
        <dbReference type="Proteomes" id="UP000050430"/>
    </source>
</evidence>
<dbReference type="PROSITE" id="PS50883">
    <property type="entry name" value="EAL"/>
    <property type="match status" value="1"/>
</dbReference>
<dbReference type="CDD" id="cd01949">
    <property type="entry name" value="GGDEF"/>
    <property type="match status" value="1"/>
</dbReference>
<protein>
    <recommendedName>
        <fullName evidence="7">Diguanylate cyclase</fullName>
    </recommendedName>
</protein>
<proteinExistence type="predicted"/>
<dbReference type="PROSITE" id="PS50112">
    <property type="entry name" value="PAS"/>
    <property type="match status" value="1"/>
</dbReference>
<evidence type="ECO:0008006" key="7">
    <source>
        <dbReference type="Google" id="ProtNLM"/>
    </source>
</evidence>
<dbReference type="NCBIfam" id="TIGR00254">
    <property type="entry name" value="GGDEF"/>
    <property type="match status" value="1"/>
</dbReference>
<feature type="domain" description="GGDEF" evidence="4">
    <location>
        <begin position="177"/>
        <end position="312"/>
    </location>
</feature>
<dbReference type="InterPro" id="IPR035919">
    <property type="entry name" value="EAL_sf"/>
</dbReference>
<dbReference type="STRING" id="229920.ADM99_07300"/>
<dbReference type="PANTHER" id="PTHR44757">
    <property type="entry name" value="DIGUANYLATE CYCLASE DGCP"/>
    <property type="match status" value="1"/>
</dbReference>